<dbReference type="Proteomes" id="UP001633002">
    <property type="component" value="Unassembled WGS sequence"/>
</dbReference>
<sequence length="119" mass="13099">MAMLILLWQRVVEGDEDIREIHLVKLEDEEVRPDIDVGLYALQLGNECKARTIPDESQPPAEPLGASEDEVQPEALKPLAVERPAIVEGTEIVPDQEHHSGPRNISKTVKGSLSASLTE</sequence>
<dbReference type="AlphaFoldDB" id="A0ABD3HNV6"/>
<name>A0ABD3HNV6_9MARC</name>
<organism evidence="2 3">
    <name type="scientific">Riccia sorocarpa</name>
    <dbReference type="NCBI Taxonomy" id="122646"/>
    <lineage>
        <taxon>Eukaryota</taxon>
        <taxon>Viridiplantae</taxon>
        <taxon>Streptophyta</taxon>
        <taxon>Embryophyta</taxon>
        <taxon>Marchantiophyta</taxon>
        <taxon>Marchantiopsida</taxon>
        <taxon>Marchantiidae</taxon>
        <taxon>Marchantiales</taxon>
        <taxon>Ricciaceae</taxon>
        <taxon>Riccia</taxon>
    </lineage>
</organism>
<evidence type="ECO:0000313" key="2">
    <source>
        <dbReference type="EMBL" id="KAL3691994.1"/>
    </source>
</evidence>
<evidence type="ECO:0000313" key="3">
    <source>
        <dbReference type="Proteomes" id="UP001633002"/>
    </source>
</evidence>
<keyword evidence="3" id="KW-1185">Reference proteome</keyword>
<protein>
    <submittedName>
        <fullName evidence="2">Uncharacterized protein</fullName>
    </submittedName>
</protein>
<proteinExistence type="predicted"/>
<reference evidence="2 3" key="1">
    <citation type="submission" date="2024-09" db="EMBL/GenBank/DDBJ databases">
        <title>Chromosome-scale assembly of Riccia sorocarpa.</title>
        <authorList>
            <person name="Paukszto L."/>
        </authorList>
    </citation>
    <scope>NUCLEOTIDE SEQUENCE [LARGE SCALE GENOMIC DNA]</scope>
    <source>
        <strain evidence="2">LP-2024</strain>
        <tissue evidence="2">Aerial parts of the thallus</tissue>
    </source>
</reference>
<gene>
    <name evidence="2" type="ORF">R1sor_005645</name>
</gene>
<feature type="compositionally biased region" description="Polar residues" evidence="1">
    <location>
        <begin position="103"/>
        <end position="119"/>
    </location>
</feature>
<comment type="caution">
    <text evidence="2">The sequence shown here is derived from an EMBL/GenBank/DDBJ whole genome shotgun (WGS) entry which is preliminary data.</text>
</comment>
<evidence type="ECO:0000256" key="1">
    <source>
        <dbReference type="SAM" id="MobiDB-lite"/>
    </source>
</evidence>
<feature type="region of interest" description="Disordered" evidence="1">
    <location>
        <begin position="87"/>
        <end position="119"/>
    </location>
</feature>
<dbReference type="EMBL" id="JBJQOH010000003">
    <property type="protein sequence ID" value="KAL3691994.1"/>
    <property type="molecule type" value="Genomic_DNA"/>
</dbReference>
<feature type="region of interest" description="Disordered" evidence="1">
    <location>
        <begin position="51"/>
        <end position="73"/>
    </location>
</feature>
<accession>A0ABD3HNV6</accession>